<name>A0ABX2MST5_9BACL</name>
<evidence type="ECO:0000313" key="1">
    <source>
        <dbReference type="EMBL" id="NUU57082.1"/>
    </source>
</evidence>
<comment type="caution">
    <text evidence="1">The sequence shown here is derived from an EMBL/GenBank/DDBJ whole genome shotgun (WGS) entry which is preliminary data.</text>
</comment>
<dbReference type="GeneID" id="97133750"/>
<reference evidence="1 2" key="1">
    <citation type="submission" date="2020-05" db="EMBL/GenBank/DDBJ databases">
        <title>Genome Sequencing of Type Strains.</title>
        <authorList>
            <person name="Lemaire J.F."/>
            <person name="Inderbitzin P."/>
            <person name="Gregorio O.A."/>
            <person name="Collins S.B."/>
            <person name="Wespe N."/>
            <person name="Knight-Connoni V."/>
        </authorList>
    </citation>
    <scope>NUCLEOTIDE SEQUENCE [LARGE SCALE GENOMIC DNA]</scope>
    <source>
        <strain evidence="1 2">DSM 19942</strain>
    </source>
</reference>
<protein>
    <submittedName>
        <fullName evidence="1">Uncharacterized protein</fullName>
    </submittedName>
</protein>
<organism evidence="1 2">
    <name type="scientific">Paenibacillus taichungensis</name>
    <dbReference type="NCBI Taxonomy" id="484184"/>
    <lineage>
        <taxon>Bacteria</taxon>
        <taxon>Bacillati</taxon>
        <taxon>Bacillota</taxon>
        <taxon>Bacilli</taxon>
        <taxon>Bacillales</taxon>
        <taxon>Paenibacillaceae</taxon>
        <taxon>Paenibacillus</taxon>
    </lineage>
</organism>
<dbReference type="RefSeq" id="WP_175383076.1">
    <property type="nucleotide sequence ID" value="NZ_CBCRYD010000023.1"/>
</dbReference>
<dbReference type="Proteomes" id="UP000577724">
    <property type="component" value="Unassembled WGS sequence"/>
</dbReference>
<gene>
    <name evidence="1" type="ORF">HP548_23660</name>
</gene>
<evidence type="ECO:0000313" key="2">
    <source>
        <dbReference type="Proteomes" id="UP000577724"/>
    </source>
</evidence>
<keyword evidence="2" id="KW-1185">Reference proteome</keyword>
<accession>A0ABX2MST5</accession>
<dbReference type="EMBL" id="JABMCC010000118">
    <property type="protein sequence ID" value="NUU57082.1"/>
    <property type="molecule type" value="Genomic_DNA"/>
</dbReference>
<sequence length="159" mass="18657">MTSVTTNSYNKARKEALQKVPYHLILANLGNSKQSWIDFLTWNDFSNIWIDKIEFLLESEDDLVEWNGYWNGDLDELVSFISDFKQQKMERLHAKLTLSEFEGMCVRGRKSALEKLFMEPLYYETVERIERLGYSNEDIFKLTLNKQVDNAHGLLSYAA</sequence>
<proteinExistence type="predicted"/>